<organism evidence="3 4">
    <name type="scientific">Peltaster fructicola</name>
    <dbReference type="NCBI Taxonomy" id="286661"/>
    <lineage>
        <taxon>Eukaryota</taxon>
        <taxon>Fungi</taxon>
        <taxon>Dikarya</taxon>
        <taxon>Ascomycota</taxon>
        <taxon>Pezizomycotina</taxon>
        <taxon>Dothideomycetes</taxon>
        <taxon>Dothideomycetes incertae sedis</taxon>
        <taxon>Peltaster</taxon>
    </lineage>
</organism>
<evidence type="ECO:0000259" key="2">
    <source>
        <dbReference type="SMART" id="SM00355"/>
    </source>
</evidence>
<sequence>MDWPSEYIQDHDRQVSTLSHIYNGGHVQSDPFATGYDQCQPWDLIPGGSNFHIAEPNLNLASCHDTVFGVADISIYDLATERDAHPWHPGSRTLVYTGQDIVLPQQYNTKALEPAQDVVYSTDPKDTTVQALQDSELLPPNESSLDVVYATQNGRRHTHTGAGLKRKASTCAPSESQSQVTSTSRRRSTGPIENCSICQRPAKNRSDATKHSKTHAKPYKCRVADCKKSVDGFGTPNDCQRHERCTHKIMPANTVVKGYVCSACTASGGSSKWWLRLDNFKAHLTRIHKDMDAEQIITLSVRDCRPADALSAIDETGSAVFSHNNSISHADNELQYQHVQPYQHVVPLRTSMTTADMQWLEGPGDDLAQIGNATQPDFNLVSTGEHSLGTYPVHQQHGIGAQMQLDEELFLSEMPVANVLALQACTVPSDLVIDYKQPDTPCSKHFMYNRSQSQDQLYSGTVSSNTEAGPVCRKCGFSGKEVNGKWRPLRQCDLTKHDRNVHEKPYGCTHPLCWYKGNSKHDWRRHEQKKHPCMPGWLCRVPMANGKPCHTYFPNEVDSWARRHLRVYHPDITKNKRERLIKEYRLYRKGQTRFWCGFCNKVLDNPAKTAEDAWTFRMNHIGEHMDQKGGRSIDEYICPELQVPKFSMPQSERDRLRRLPPPSPPQGEDVIDSP</sequence>
<feature type="region of interest" description="Disordered" evidence="1">
    <location>
        <begin position="645"/>
        <end position="674"/>
    </location>
</feature>
<feature type="domain" description="C2H2-type" evidence="2">
    <location>
        <begin position="506"/>
        <end position="531"/>
    </location>
</feature>
<dbReference type="EMBL" id="CP051140">
    <property type="protein sequence ID" value="QIW98158.1"/>
    <property type="molecule type" value="Genomic_DNA"/>
</dbReference>
<feature type="compositionally biased region" description="Polar residues" evidence="1">
    <location>
        <begin position="171"/>
        <end position="180"/>
    </location>
</feature>
<dbReference type="AlphaFoldDB" id="A0A6H0XU62"/>
<evidence type="ECO:0000256" key="1">
    <source>
        <dbReference type="SAM" id="MobiDB-lite"/>
    </source>
</evidence>
<dbReference type="Proteomes" id="UP000503462">
    <property type="component" value="Chromosome 2"/>
</dbReference>
<name>A0A6H0XU62_9PEZI</name>
<evidence type="ECO:0000313" key="3">
    <source>
        <dbReference type="EMBL" id="QIW98158.1"/>
    </source>
</evidence>
<gene>
    <name evidence="3" type="ORF">AMS68_003676</name>
</gene>
<keyword evidence="4" id="KW-1185">Reference proteome</keyword>
<evidence type="ECO:0000313" key="4">
    <source>
        <dbReference type="Proteomes" id="UP000503462"/>
    </source>
</evidence>
<feature type="domain" description="C2H2-type" evidence="2">
    <location>
        <begin position="219"/>
        <end position="247"/>
    </location>
</feature>
<feature type="domain" description="C2H2-type" evidence="2">
    <location>
        <begin position="259"/>
        <end position="288"/>
    </location>
</feature>
<feature type="domain" description="C2H2-type" evidence="2">
    <location>
        <begin position="193"/>
        <end position="215"/>
    </location>
</feature>
<protein>
    <recommendedName>
        <fullName evidence="2">C2H2-type domain-containing protein</fullName>
    </recommendedName>
</protein>
<accession>A0A6H0XU62</accession>
<feature type="compositionally biased region" description="Basic residues" evidence="1">
    <location>
        <begin position="154"/>
        <end position="168"/>
    </location>
</feature>
<dbReference type="InterPro" id="IPR013087">
    <property type="entry name" value="Znf_C2H2_type"/>
</dbReference>
<feature type="region of interest" description="Disordered" evidence="1">
    <location>
        <begin position="154"/>
        <end position="197"/>
    </location>
</feature>
<reference evidence="3 4" key="1">
    <citation type="journal article" date="2016" name="Sci. Rep.">
        <title>Peltaster fructicola genome reveals evolution from an invasive phytopathogen to an ectophytic parasite.</title>
        <authorList>
            <person name="Xu C."/>
            <person name="Chen H."/>
            <person name="Gleason M.L."/>
            <person name="Xu J.R."/>
            <person name="Liu H."/>
            <person name="Zhang R."/>
            <person name="Sun G."/>
        </authorList>
    </citation>
    <scope>NUCLEOTIDE SEQUENCE [LARGE SCALE GENOMIC DNA]</scope>
    <source>
        <strain evidence="3 4">LNHT1506</strain>
    </source>
</reference>
<dbReference type="OrthoDB" id="6077919at2759"/>
<proteinExistence type="predicted"/>
<dbReference type="SMART" id="SM00355">
    <property type="entry name" value="ZnF_C2H2"/>
    <property type="match status" value="4"/>
</dbReference>